<dbReference type="AlphaFoldDB" id="A0AAP0PCC3"/>
<evidence type="ECO:0000313" key="2">
    <source>
        <dbReference type="EMBL" id="KAK9135551.1"/>
    </source>
</evidence>
<keyword evidence="1" id="KW-0812">Transmembrane</keyword>
<name>A0AAP0PCC3_9MAGN</name>
<comment type="caution">
    <text evidence="2">The sequence shown here is derived from an EMBL/GenBank/DDBJ whole genome shotgun (WGS) entry which is preliminary data.</text>
</comment>
<protein>
    <recommendedName>
        <fullName evidence="4">Reverse transcriptase domain-containing protein</fullName>
    </recommendedName>
</protein>
<keyword evidence="1" id="KW-0472">Membrane</keyword>
<gene>
    <name evidence="2" type="ORF">Syun_014881</name>
</gene>
<organism evidence="2 3">
    <name type="scientific">Stephania yunnanensis</name>
    <dbReference type="NCBI Taxonomy" id="152371"/>
    <lineage>
        <taxon>Eukaryota</taxon>
        <taxon>Viridiplantae</taxon>
        <taxon>Streptophyta</taxon>
        <taxon>Embryophyta</taxon>
        <taxon>Tracheophyta</taxon>
        <taxon>Spermatophyta</taxon>
        <taxon>Magnoliopsida</taxon>
        <taxon>Ranunculales</taxon>
        <taxon>Menispermaceae</taxon>
        <taxon>Menispermoideae</taxon>
        <taxon>Cissampelideae</taxon>
        <taxon>Stephania</taxon>
    </lineage>
</organism>
<dbReference type="EMBL" id="JBBNAF010000006">
    <property type="protein sequence ID" value="KAK9135551.1"/>
    <property type="molecule type" value="Genomic_DNA"/>
</dbReference>
<reference evidence="2 3" key="1">
    <citation type="submission" date="2024-01" db="EMBL/GenBank/DDBJ databases">
        <title>Genome assemblies of Stephania.</title>
        <authorList>
            <person name="Yang L."/>
        </authorList>
    </citation>
    <scope>NUCLEOTIDE SEQUENCE [LARGE SCALE GENOMIC DNA]</scope>
    <source>
        <strain evidence="2">YNDBR</strain>
        <tissue evidence="2">Leaf</tissue>
    </source>
</reference>
<keyword evidence="1" id="KW-1133">Transmembrane helix</keyword>
<keyword evidence="3" id="KW-1185">Reference proteome</keyword>
<feature type="transmembrane region" description="Helical" evidence="1">
    <location>
        <begin position="72"/>
        <end position="90"/>
    </location>
</feature>
<evidence type="ECO:0008006" key="4">
    <source>
        <dbReference type="Google" id="ProtNLM"/>
    </source>
</evidence>
<accession>A0AAP0PCC3</accession>
<evidence type="ECO:0000256" key="1">
    <source>
        <dbReference type="SAM" id="Phobius"/>
    </source>
</evidence>
<sequence>MVQLDTCLYIYCYLKNLVEWESFSTIKSSRGLRDPLSPLLFLIVSERLSSLLHNHLQSNQLLGLRFSPSSPYLSFVFFLQMALYFLAKLLSGKQMF</sequence>
<proteinExistence type="predicted"/>
<evidence type="ECO:0000313" key="3">
    <source>
        <dbReference type="Proteomes" id="UP001420932"/>
    </source>
</evidence>
<dbReference type="Proteomes" id="UP001420932">
    <property type="component" value="Unassembled WGS sequence"/>
</dbReference>